<keyword evidence="2" id="KW-1185">Reference proteome</keyword>
<accession>A0ACB5UKF1</accession>
<gene>
    <name evidence="1" type="ORF">AN2V17_22560</name>
</gene>
<name>A0ACB5UKF1_9FIRM</name>
<reference evidence="1" key="1">
    <citation type="submission" date="2023-09" db="EMBL/GenBank/DDBJ databases">
        <title>Vallitalea sediminicola and Vallitalea maricola sp. nov., anaerobic bacteria isolated from marine sediment.</title>
        <authorList>
            <person name="Hirano S."/>
            <person name="Maeda A."/>
            <person name="Terahara T."/>
            <person name="Mori K."/>
            <person name="Hamada M."/>
            <person name="Matsumoto R."/>
            <person name="Kobayashi T."/>
        </authorList>
    </citation>
    <scope>NUCLEOTIDE SEQUENCE</scope>
    <source>
        <strain evidence="1">AN17-2</strain>
    </source>
</reference>
<sequence length="350" mass="38161">METIIRRVDINNIDNNIIVEAANILHNGGLVAFPTETVYGIGANSLDINAVKKIYIAKGRPSDNPLIVHVAGKEDVKKYVTNISITAEKLMDRFWPGPLTLIFEKKDIIPDNITGGLSTVAIRMPSHKIARSIIEASDLPIAAPSANVSGKPSPTMAKHVINDLSGKVDMIVDGGFSEIGLESTVVDVSGTTPTILRPGGVTKEMLEEVIGSVSIDPAIKSSNKNLVPKAPGMKYRHYAPNAELIVFKGISDKVVSHINELVNIEQQKDKQIGVIATDQTKDYFNCKNIISIGDKNNPEQIASNLFRVLREFDEMKVEIIYCEAFSKKDIGTATMNRLLKAAGNKIFNID</sequence>
<comment type="caution">
    <text evidence="1">The sequence shown here is derived from an EMBL/GenBank/DDBJ whole genome shotgun (WGS) entry which is preliminary data.</text>
</comment>
<dbReference type="Proteomes" id="UP001374599">
    <property type="component" value="Unassembled WGS sequence"/>
</dbReference>
<evidence type="ECO:0000313" key="2">
    <source>
        <dbReference type="Proteomes" id="UP001374599"/>
    </source>
</evidence>
<proteinExistence type="predicted"/>
<evidence type="ECO:0000313" key="1">
    <source>
        <dbReference type="EMBL" id="GMQ63024.1"/>
    </source>
</evidence>
<dbReference type="EMBL" id="BTPU01000034">
    <property type="protein sequence ID" value="GMQ63024.1"/>
    <property type="molecule type" value="Genomic_DNA"/>
</dbReference>
<organism evidence="1 2">
    <name type="scientific">Vallitalea maricola</name>
    <dbReference type="NCBI Taxonomy" id="3074433"/>
    <lineage>
        <taxon>Bacteria</taxon>
        <taxon>Bacillati</taxon>
        <taxon>Bacillota</taxon>
        <taxon>Clostridia</taxon>
        <taxon>Lachnospirales</taxon>
        <taxon>Vallitaleaceae</taxon>
        <taxon>Vallitalea</taxon>
    </lineage>
</organism>
<protein>
    <submittedName>
        <fullName evidence="1">L-threonylcarbamoyladenylate synthase</fullName>
    </submittedName>
</protein>